<keyword evidence="5" id="KW-0470">Melanin biosynthesis</keyword>
<keyword evidence="3" id="KW-0479">Metal-binding</keyword>
<feature type="signal peptide" evidence="8">
    <location>
        <begin position="1"/>
        <end position="20"/>
    </location>
</feature>
<evidence type="ECO:0000256" key="4">
    <source>
        <dbReference type="ARBA" id="ARBA00023008"/>
    </source>
</evidence>
<evidence type="ECO:0000259" key="9">
    <source>
        <dbReference type="PROSITE" id="PS00497"/>
    </source>
</evidence>
<dbReference type="OrthoDB" id="6132182at2759"/>
<evidence type="ECO:0000256" key="1">
    <source>
        <dbReference type="ARBA" id="ARBA00009928"/>
    </source>
</evidence>
<dbReference type="PANTHER" id="PTHR11474:SF76">
    <property type="entry name" value="SHKT DOMAIN-CONTAINING PROTEIN"/>
    <property type="match status" value="1"/>
</dbReference>
<dbReference type="AlphaFoldDB" id="A0A8K0SPJ6"/>
<dbReference type="InterPro" id="IPR002227">
    <property type="entry name" value="Tyrosinase_Cu-bd"/>
</dbReference>
<dbReference type="EC" id="1.14.18.1" evidence="2"/>
<keyword evidence="8" id="KW-0732">Signal</keyword>
<evidence type="ECO:0000256" key="2">
    <source>
        <dbReference type="ARBA" id="ARBA00011906"/>
    </source>
</evidence>
<evidence type="ECO:0000256" key="7">
    <source>
        <dbReference type="ARBA" id="ARBA00048881"/>
    </source>
</evidence>
<evidence type="ECO:0000256" key="3">
    <source>
        <dbReference type="ARBA" id="ARBA00022723"/>
    </source>
</evidence>
<dbReference type="PRINTS" id="PR00092">
    <property type="entry name" value="TYROSINASE"/>
</dbReference>
<dbReference type="PROSITE" id="PS00498">
    <property type="entry name" value="TYROSINASE_2"/>
    <property type="match status" value="1"/>
</dbReference>
<name>A0A8K0SPJ6_9HYPO</name>
<dbReference type="GO" id="GO:0042438">
    <property type="term" value="P:melanin biosynthetic process"/>
    <property type="evidence" value="ECO:0007669"/>
    <property type="project" value="UniProtKB-KW"/>
</dbReference>
<dbReference type="GO" id="GO:0004503">
    <property type="term" value="F:tyrosinase activity"/>
    <property type="evidence" value="ECO:0007669"/>
    <property type="project" value="UniProtKB-EC"/>
</dbReference>
<evidence type="ECO:0000313" key="11">
    <source>
        <dbReference type="EMBL" id="KAH7311503.1"/>
    </source>
</evidence>
<dbReference type="EMBL" id="JAGPNK010000011">
    <property type="protein sequence ID" value="KAH7311503.1"/>
    <property type="molecule type" value="Genomic_DNA"/>
</dbReference>
<evidence type="ECO:0000259" key="10">
    <source>
        <dbReference type="PROSITE" id="PS00498"/>
    </source>
</evidence>
<comment type="catalytic activity">
    <reaction evidence="7">
        <text>L-tyrosine + O2 = L-dopaquinone + H2O</text>
        <dbReference type="Rhea" id="RHEA:18117"/>
        <dbReference type="ChEBI" id="CHEBI:15377"/>
        <dbReference type="ChEBI" id="CHEBI:15379"/>
        <dbReference type="ChEBI" id="CHEBI:57924"/>
        <dbReference type="ChEBI" id="CHEBI:58315"/>
        <dbReference type="EC" id="1.14.18.1"/>
    </reaction>
</comment>
<keyword evidence="12" id="KW-1185">Reference proteome</keyword>
<evidence type="ECO:0000256" key="8">
    <source>
        <dbReference type="SAM" id="SignalP"/>
    </source>
</evidence>
<dbReference type="SUPFAM" id="SSF48056">
    <property type="entry name" value="Di-copper centre-containing domain"/>
    <property type="match status" value="1"/>
</dbReference>
<comment type="caution">
    <text evidence="11">The sequence shown here is derived from an EMBL/GenBank/DDBJ whole genome shotgun (WGS) entry which is preliminary data.</text>
</comment>
<dbReference type="Pfam" id="PF00264">
    <property type="entry name" value="Tyrosinase"/>
    <property type="match status" value="1"/>
</dbReference>
<dbReference type="Proteomes" id="UP000813444">
    <property type="component" value="Unassembled WGS sequence"/>
</dbReference>
<feature type="domain" description="Tyrosinase copper-binding" evidence="10">
    <location>
        <begin position="291"/>
        <end position="302"/>
    </location>
</feature>
<dbReference type="Gene3D" id="1.10.1280.10">
    <property type="entry name" value="Di-copper center containing domain from catechol oxidase"/>
    <property type="match status" value="1"/>
</dbReference>
<keyword evidence="4" id="KW-0186">Copper</keyword>
<dbReference type="InterPro" id="IPR008922">
    <property type="entry name" value="Di-copper_centre_dom_sf"/>
</dbReference>
<sequence length="547" mass="61074">MLRLPLLFWALCALSTLVTAQTNYPITGIKVAKGSEVPLRRSINAFSVAGGPQWDLYLRALADLYSQDAKSQLSFFQVAGIHGRPYIEWNGAGKRTSDGWLGYCPHGENLFLTWHRPYVMLFEQRLVDTAVRLANQYPSKYRAQYVKAAQTLRAPFWDWGTGSFVPPATVPAKMKVKVPNGNELKTIEIDNPLRTYRFPKSALNGEFGGFSKTSQINRCPSPQSYPNSANQAIAKRPYKQWIYDLFTRAQNFNQFASTSSSGASLEMIHNAIHWDGACGGQFLDADYSAFDPLFMLHHTNVDRLWAYWQFIKPQQSSFTGSYSGGSRFSTPSRTSIGPQSPLKPFFAAPGKFHTSESVKSIKNFGYTYEGLEYWKKSDQQMQKDAIALINRLYAPKSSGKRKRSDEPDTRYFAQLKVDVEQLDRPCSIDIYTNTTSVGSFIVLKQPATGFFNGEFTLDKVANPVEAKVGEADQVVDDILSSLRVEITKHDGTVIPLDSVTSLKMKIENSKVIPPSTVTELPEFVDTELHVVLNEDIVGVDVGVSIGA</sequence>
<accession>A0A8K0SPJ6</accession>
<comment type="similarity">
    <text evidence="1">Belongs to the tyrosinase family.</text>
</comment>
<dbReference type="InterPro" id="IPR050316">
    <property type="entry name" value="Tyrosinase/Hemocyanin"/>
</dbReference>
<evidence type="ECO:0000256" key="6">
    <source>
        <dbReference type="ARBA" id="ARBA00048233"/>
    </source>
</evidence>
<evidence type="ECO:0000313" key="12">
    <source>
        <dbReference type="Proteomes" id="UP000813444"/>
    </source>
</evidence>
<proteinExistence type="inferred from homology"/>
<dbReference type="GO" id="GO:0046872">
    <property type="term" value="F:metal ion binding"/>
    <property type="evidence" value="ECO:0007669"/>
    <property type="project" value="UniProtKB-KW"/>
</dbReference>
<comment type="catalytic activity">
    <reaction evidence="6">
        <text>2 L-dopa + O2 = 2 L-dopaquinone + 2 H2O</text>
        <dbReference type="Rhea" id="RHEA:34287"/>
        <dbReference type="ChEBI" id="CHEBI:15377"/>
        <dbReference type="ChEBI" id="CHEBI:15379"/>
        <dbReference type="ChEBI" id="CHEBI:57504"/>
        <dbReference type="ChEBI" id="CHEBI:57924"/>
        <dbReference type="EC" id="1.14.18.1"/>
    </reaction>
</comment>
<evidence type="ECO:0000256" key="5">
    <source>
        <dbReference type="ARBA" id="ARBA00023101"/>
    </source>
</evidence>
<organism evidence="11 12">
    <name type="scientific">Stachybotrys elegans</name>
    <dbReference type="NCBI Taxonomy" id="80388"/>
    <lineage>
        <taxon>Eukaryota</taxon>
        <taxon>Fungi</taxon>
        <taxon>Dikarya</taxon>
        <taxon>Ascomycota</taxon>
        <taxon>Pezizomycotina</taxon>
        <taxon>Sordariomycetes</taxon>
        <taxon>Hypocreomycetidae</taxon>
        <taxon>Hypocreales</taxon>
        <taxon>Stachybotryaceae</taxon>
        <taxon>Stachybotrys</taxon>
    </lineage>
</organism>
<protein>
    <recommendedName>
        <fullName evidence="2">tyrosinase</fullName>
        <ecNumber evidence="2">1.14.18.1</ecNumber>
    </recommendedName>
</protein>
<feature type="domain" description="Tyrosinase copper-binding" evidence="9">
    <location>
        <begin position="106"/>
        <end position="123"/>
    </location>
</feature>
<feature type="chain" id="PRO_5035421557" description="tyrosinase" evidence="8">
    <location>
        <begin position="21"/>
        <end position="547"/>
    </location>
</feature>
<dbReference type="PANTHER" id="PTHR11474">
    <property type="entry name" value="TYROSINASE FAMILY MEMBER"/>
    <property type="match status" value="1"/>
</dbReference>
<gene>
    <name evidence="11" type="ORF">B0I35DRAFT_438200</name>
</gene>
<reference evidence="11" key="1">
    <citation type="journal article" date="2021" name="Nat. Commun.">
        <title>Genetic determinants of endophytism in the Arabidopsis root mycobiome.</title>
        <authorList>
            <person name="Mesny F."/>
            <person name="Miyauchi S."/>
            <person name="Thiergart T."/>
            <person name="Pickel B."/>
            <person name="Atanasova L."/>
            <person name="Karlsson M."/>
            <person name="Huettel B."/>
            <person name="Barry K.W."/>
            <person name="Haridas S."/>
            <person name="Chen C."/>
            <person name="Bauer D."/>
            <person name="Andreopoulos W."/>
            <person name="Pangilinan J."/>
            <person name="LaButti K."/>
            <person name="Riley R."/>
            <person name="Lipzen A."/>
            <person name="Clum A."/>
            <person name="Drula E."/>
            <person name="Henrissat B."/>
            <person name="Kohler A."/>
            <person name="Grigoriev I.V."/>
            <person name="Martin F.M."/>
            <person name="Hacquard S."/>
        </authorList>
    </citation>
    <scope>NUCLEOTIDE SEQUENCE</scope>
    <source>
        <strain evidence="11">MPI-CAGE-CH-0235</strain>
    </source>
</reference>
<dbReference type="PROSITE" id="PS00497">
    <property type="entry name" value="TYROSINASE_1"/>
    <property type="match status" value="1"/>
</dbReference>